<accession>A0A3N0YS77</accession>
<gene>
    <name evidence="2" type="ORF">DPX16_7667</name>
</gene>
<protein>
    <submittedName>
        <fullName evidence="2">Uncharacterized protein</fullName>
    </submittedName>
</protein>
<evidence type="ECO:0000256" key="1">
    <source>
        <dbReference type="SAM" id="MobiDB-lite"/>
    </source>
</evidence>
<name>A0A3N0YS77_ANAGA</name>
<evidence type="ECO:0000313" key="2">
    <source>
        <dbReference type="EMBL" id="ROL48731.1"/>
    </source>
</evidence>
<keyword evidence="3" id="KW-1185">Reference proteome</keyword>
<feature type="region of interest" description="Disordered" evidence="1">
    <location>
        <begin position="28"/>
        <end position="47"/>
    </location>
</feature>
<dbReference type="AlphaFoldDB" id="A0A3N0YS77"/>
<feature type="compositionally biased region" description="Polar residues" evidence="1">
    <location>
        <begin position="33"/>
        <end position="46"/>
    </location>
</feature>
<reference evidence="2 3" key="1">
    <citation type="submission" date="2018-10" db="EMBL/GenBank/DDBJ databases">
        <title>Genome assembly for a Yunnan-Guizhou Plateau 3E fish, Anabarilius grahami (Regan), and its evolutionary and genetic applications.</title>
        <authorList>
            <person name="Jiang W."/>
        </authorList>
    </citation>
    <scope>NUCLEOTIDE SEQUENCE [LARGE SCALE GENOMIC DNA]</scope>
    <source>
        <strain evidence="2">AG-KIZ</strain>
        <tissue evidence="2">Muscle</tissue>
    </source>
</reference>
<dbReference type="EMBL" id="RJVU01028973">
    <property type="protein sequence ID" value="ROL48731.1"/>
    <property type="molecule type" value="Genomic_DNA"/>
</dbReference>
<dbReference type="Proteomes" id="UP000281406">
    <property type="component" value="Unassembled WGS sequence"/>
</dbReference>
<proteinExistence type="predicted"/>
<organism evidence="2 3">
    <name type="scientific">Anabarilius grahami</name>
    <name type="common">Kanglang fish</name>
    <name type="synonym">Barilius grahami</name>
    <dbReference type="NCBI Taxonomy" id="495550"/>
    <lineage>
        <taxon>Eukaryota</taxon>
        <taxon>Metazoa</taxon>
        <taxon>Chordata</taxon>
        <taxon>Craniata</taxon>
        <taxon>Vertebrata</taxon>
        <taxon>Euteleostomi</taxon>
        <taxon>Actinopterygii</taxon>
        <taxon>Neopterygii</taxon>
        <taxon>Teleostei</taxon>
        <taxon>Ostariophysi</taxon>
        <taxon>Cypriniformes</taxon>
        <taxon>Xenocyprididae</taxon>
        <taxon>Xenocypridinae</taxon>
        <taxon>Xenocypridinae incertae sedis</taxon>
        <taxon>Anabarilius</taxon>
    </lineage>
</organism>
<evidence type="ECO:0000313" key="3">
    <source>
        <dbReference type="Proteomes" id="UP000281406"/>
    </source>
</evidence>
<sequence>MMSQCPPFSVGVLTAQQAGSASNRLASALTADARNSNTDKPTYPKQTRNKIRHLIIEMRETVWGALKPPSRPELSEGCDERHDGIRIWLCCGLVNICQNIEEDWGLTHTRSSCYLERRRA</sequence>
<comment type="caution">
    <text evidence="2">The sequence shown here is derived from an EMBL/GenBank/DDBJ whole genome shotgun (WGS) entry which is preliminary data.</text>
</comment>